<evidence type="ECO:0000256" key="2">
    <source>
        <dbReference type="ARBA" id="ARBA00010276"/>
    </source>
</evidence>
<keyword evidence="9" id="KW-1185">Reference proteome</keyword>
<sequence>MSRTEDGEKVHTDHQGWPLDYTKLAPETLNSNEEKPRELHSVEFILKGKEIPPWQRQLTLRALVVSCAMGAFLTIYLLKMDLMLNFIPPANLFAGGFGFVFISTWTKLVNASGLLSQPFTRQENTIIHTCVDSFIGIALSGGFSSYLLAMSDTVAKQIPGPVDSYDIKNPSLGWMILFLFLASCAGLLSLLPLRKFMLIDKKLTYPTGYATGNVINSFHTPQIGKLNGRKQGTTLSKFFTISFFGAVYQWLFSGGSSCGFHYFPTFGLKAFQRSFHFDFHSSYIGVGMMCPFVIAYSQLLGAILSSGILWPFMETKKGDWYPADAAVRSLSGRLGYRVFLSLAIITGDAVYHMIKAVVIGLFMHKKIDNAARSPFAKNPFHEKSPVSYDEEVRTEIFLEDLIPDRVAVGSYIVISVISTVVFPFIFPPLKWYYILIIYMISPVLGFCKAYSTGLTDMSITSNLGKLAMIIFASWARKARGSVLVGLAACGIVMNLVDVASNVMESFKVGYMTLSSPKSLLLSKLIGILMGCVISPSIFLYLRSRHPGLGTSGSRFSAAWSSSFREASMHATSGFSILPKHCLEISLAFFLAAILINLLRDWTPKKWRNLIPIPVAFAIPFYIGAYITIDMCVGYLILYVWRRKNKEQAEPFAPFVGSALVFGDGLWLFPASVLKMKKITAPMCMRFWPQEMSSRIENCLSSGS</sequence>
<feature type="transmembrane region" description="Helical" evidence="7">
    <location>
        <begin position="171"/>
        <end position="193"/>
    </location>
</feature>
<dbReference type="PANTHER" id="PTHR31645">
    <property type="entry name" value="OLIGOPEPTIDE TRANSPORTER YGL114W-RELATED"/>
    <property type="match status" value="1"/>
</dbReference>
<dbReference type="InterPro" id="IPR045035">
    <property type="entry name" value="YSL-like"/>
</dbReference>
<evidence type="ECO:0000256" key="4">
    <source>
        <dbReference type="ARBA" id="ARBA00022692"/>
    </source>
</evidence>
<dbReference type="NCBIfam" id="TIGR00728">
    <property type="entry name" value="OPT_sfam"/>
    <property type="match status" value="1"/>
</dbReference>
<feature type="transmembrane region" description="Helical" evidence="7">
    <location>
        <begin position="581"/>
        <end position="598"/>
    </location>
</feature>
<keyword evidence="3" id="KW-0813">Transport</keyword>
<keyword evidence="4 7" id="KW-0812">Transmembrane</keyword>
<dbReference type="AlphaFoldDB" id="A0ABD3L9X3"/>
<organism evidence="8 9">
    <name type="scientific">Eucalyptus globulus</name>
    <name type="common">Tasmanian blue gum</name>
    <dbReference type="NCBI Taxonomy" id="34317"/>
    <lineage>
        <taxon>Eukaryota</taxon>
        <taxon>Viridiplantae</taxon>
        <taxon>Streptophyta</taxon>
        <taxon>Embryophyta</taxon>
        <taxon>Tracheophyta</taxon>
        <taxon>Spermatophyta</taxon>
        <taxon>Magnoliopsida</taxon>
        <taxon>eudicotyledons</taxon>
        <taxon>Gunneridae</taxon>
        <taxon>Pentapetalae</taxon>
        <taxon>rosids</taxon>
        <taxon>malvids</taxon>
        <taxon>Myrtales</taxon>
        <taxon>Myrtaceae</taxon>
        <taxon>Myrtoideae</taxon>
        <taxon>Eucalypteae</taxon>
        <taxon>Eucalyptus</taxon>
    </lineage>
</organism>
<protein>
    <recommendedName>
        <fullName evidence="10">Metal-nicotianamine transporter YSL7</fullName>
    </recommendedName>
</protein>
<dbReference type="PANTHER" id="PTHR31645:SF22">
    <property type="entry name" value="METAL-NICOTIANAMINE TRANSPORTER YSL7-RELATED"/>
    <property type="match status" value="1"/>
</dbReference>
<feature type="transmembrane region" description="Helical" evidence="7">
    <location>
        <begin position="283"/>
        <end position="313"/>
    </location>
</feature>
<comment type="caution">
    <text evidence="8">The sequence shown here is derived from an EMBL/GenBank/DDBJ whole genome shotgun (WGS) entry which is preliminary data.</text>
</comment>
<feature type="transmembrane region" description="Helical" evidence="7">
    <location>
        <begin position="130"/>
        <end position="151"/>
    </location>
</feature>
<keyword evidence="5 7" id="KW-1133">Transmembrane helix</keyword>
<comment type="similarity">
    <text evidence="2">Belongs to the YSL (TC 2.A.67.2) family.</text>
</comment>
<feature type="transmembrane region" description="Helical" evidence="7">
    <location>
        <begin position="618"/>
        <end position="639"/>
    </location>
</feature>
<name>A0ABD3L9X3_EUCGL</name>
<feature type="transmembrane region" description="Helical" evidence="7">
    <location>
        <begin position="58"/>
        <end position="78"/>
    </location>
</feature>
<evidence type="ECO:0000313" key="8">
    <source>
        <dbReference type="EMBL" id="KAL3748227.1"/>
    </source>
</evidence>
<proteinExistence type="inferred from homology"/>
<evidence type="ECO:0000313" key="9">
    <source>
        <dbReference type="Proteomes" id="UP001634007"/>
    </source>
</evidence>
<dbReference type="GO" id="GO:0016020">
    <property type="term" value="C:membrane"/>
    <property type="evidence" value="ECO:0007669"/>
    <property type="project" value="UniProtKB-SubCell"/>
</dbReference>
<dbReference type="Proteomes" id="UP001634007">
    <property type="component" value="Unassembled WGS sequence"/>
</dbReference>
<evidence type="ECO:0000256" key="5">
    <source>
        <dbReference type="ARBA" id="ARBA00022989"/>
    </source>
</evidence>
<accession>A0ABD3L9X3</accession>
<feature type="transmembrane region" description="Helical" evidence="7">
    <location>
        <begin position="431"/>
        <end position="451"/>
    </location>
</feature>
<keyword evidence="6 7" id="KW-0472">Membrane</keyword>
<feature type="transmembrane region" description="Helical" evidence="7">
    <location>
        <begin position="651"/>
        <end position="668"/>
    </location>
</feature>
<evidence type="ECO:0000256" key="1">
    <source>
        <dbReference type="ARBA" id="ARBA00004141"/>
    </source>
</evidence>
<feature type="transmembrane region" description="Helical" evidence="7">
    <location>
        <begin position="457"/>
        <end position="475"/>
    </location>
</feature>
<dbReference type="InterPro" id="IPR004813">
    <property type="entry name" value="OPT"/>
</dbReference>
<evidence type="ECO:0008006" key="10">
    <source>
        <dbReference type="Google" id="ProtNLM"/>
    </source>
</evidence>
<gene>
    <name evidence="8" type="ORF">ACJRO7_009460</name>
</gene>
<feature type="transmembrane region" description="Helical" evidence="7">
    <location>
        <begin position="482"/>
        <end position="500"/>
    </location>
</feature>
<feature type="transmembrane region" description="Helical" evidence="7">
    <location>
        <begin position="238"/>
        <end position="263"/>
    </location>
</feature>
<dbReference type="EMBL" id="JBJKBG010000002">
    <property type="protein sequence ID" value="KAL3748227.1"/>
    <property type="molecule type" value="Genomic_DNA"/>
</dbReference>
<feature type="transmembrane region" description="Helical" evidence="7">
    <location>
        <begin position="90"/>
        <end position="109"/>
    </location>
</feature>
<feature type="transmembrane region" description="Helical" evidence="7">
    <location>
        <begin position="408"/>
        <end position="426"/>
    </location>
</feature>
<evidence type="ECO:0000256" key="6">
    <source>
        <dbReference type="ARBA" id="ARBA00023136"/>
    </source>
</evidence>
<evidence type="ECO:0000256" key="3">
    <source>
        <dbReference type="ARBA" id="ARBA00022448"/>
    </source>
</evidence>
<feature type="transmembrane region" description="Helical" evidence="7">
    <location>
        <begin position="334"/>
        <end position="354"/>
    </location>
</feature>
<dbReference type="Pfam" id="PF03169">
    <property type="entry name" value="OPT"/>
    <property type="match status" value="1"/>
</dbReference>
<reference evidence="8 9" key="1">
    <citation type="submission" date="2024-11" db="EMBL/GenBank/DDBJ databases">
        <title>Chromosome-level genome assembly of Eucalyptus globulus Labill. provides insights into its genome evolution.</title>
        <authorList>
            <person name="Li X."/>
        </authorList>
    </citation>
    <scope>NUCLEOTIDE SEQUENCE [LARGE SCALE GENOMIC DNA]</scope>
    <source>
        <strain evidence="8">CL2024</strain>
        <tissue evidence="8">Fresh tender leaves</tissue>
    </source>
</reference>
<comment type="subcellular location">
    <subcellularLocation>
        <location evidence="1">Membrane</location>
        <topology evidence="1">Multi-pass membrane protein</topology>
    </subcellularLocation>
</comment>
<feature type="transmembrane region" description="Helical" evidence="7">
    <location>
        <begin position="520"/>
        <end position="541"/>
    </location>
</feature>
<evidence type="ECO:0000256" key="7">
    <source>
        <dbReference type="SAM" id="Phobius"/>
    </source>
</evidence>